<dbReference type="EMBL" id="CAICTM010000385">
    <property type="protein sequence ID" value="CAB9509349.1"/>
    <property type="molecule type" value="Genomic_DNA"/>
</dbReference>
<feature type="compositionally biased region" description="Acidic residues" evidence="2">
    <location>
        <begin position="62"/>
        <end position="98"/>
    </location>
</feature>
<dbReference type="Gene3D" id="3.40.50.10810">
    <property type="entry name" value="Tandem AAA-ATPase domain"/>
    <property type="match status" value="2"/>
</dbReference>
<feature type="region of interest" description="Disordered" evidence="2">
    <location>
        <begin position="535"/>
        <end position="589"/>
    </location>
</feature>
<evidence type="ECO:0000313" key="6">
    <source>
        <dbReference type="Proteomes" id="UP001153069"/>
    </source>
</evidence>
<feature type="compositionally biased region" description="Acidic residues" evidence="2">
    <location>
        <begin position="342"/>
        <end position="358"/>
    </location>
</feature>
<sequence length="1143" mass="128417">MSSGKGGGWLTTKKKGRDDNAIAIAQRKAENMRRSRRGLAPKRQAPAAKPRKASRASFLADSDSEDEDEVSLHDDDEESEEEEEDVVLSEEESEDEDGTSFFKTATKNKRTKFTVKPMKEQTDKLKRQARRNGYARKPTTSDDSGSDVDSEIEVVETKVAKKKKRLKRDNGSDNYSDDEEIDSPPVNQRSKYFEARRKQKNGGSILDDDDDDDLTPGKPAKSSASKNKSVAKKRTIDSDSDVEEVSPKAKRQSTGSEWIPGSEDEEFIEEEEAVALKAAIQASLKEPKKRLKKLGKNNKKKKKHSPKKKRKVDDLADSSDDDDDEAYVEKETKKKPIVLMESSEEEEEEDDDDEDDVEQDAYVDDEAREASNVLATANELSASVLKTMMSWAADLNNDGDNADNSGADGTLKVPQGMIVDGALAMTSIGRASSNKKKNNNNNANHSWISNETMQKILPKVTLAEYQLLGVNWLAMLHSMTCTVTSGKGKQTNVNGVLADEMGLGKTCQTIAFLAWLKYSRDNGILQVGDQTDLVTKPHLGKHDDDLSDHDDSDGDVIDVDDDDDESPKPKKKSQPAKKPKASNKELSPTDTHIPHLIVVPASVVSNWVREFENFAPDLNVVKYHGSTEERGELKRILRPFINKKGATPKVDVVLTSITYFQRESSDDRTFLGRIKFDYLIVDEGHLLKNAKGLRYKNLDRFRTRHRLLLTGTPVQNSPQELMALLCFLMPLFSQKTGEFDEHDSDGGLSMLQHFVNLQEANGGNKESTHEFAYRKLKQLFAPFVLRRRKKDVLSQIIPPKTYQVEMVELGDQARTIYNDVIASHIKAKKNKTNRASDHLFTALRKAAHHPHLLRTRHKSPQEISHLTDTFYKFKAFPGEGSTRIRVAKELESFGDFDIHLTALDLLEQNKHRAPDLDRYLLAKEDLFASAKFVRLRELLPELIKDGHRILVFSVWTMCLDLLGCLLEEMEIEYMRMDGQTAVAERQEKIDQFNSDGSIHVFLLSTKACGMGINLTSADTCIMHDIDMNPFSDLQAEDRCHRIGQKKPVKIIKLVAKGTVDSDIYDMQERKVKMNEAIMEAPSKFSEKQEKTRIMQTVVNRHAKETSSDGLGETTSEASTDSLGKENVENANGNVVDESLECNI</sequence>
<gene>
    <name evidence="5" type="ORF">SEMRO_386_G131880.1</name>
</gene>
<keyword evidence="1" id="KW-0378">Hydrolase</keyword>
<dbReference type="InterPro" id="IPR001650">
    <property type="entry name" value="Helicase_C-like"/>
</dbReference>
<keyword evidence="6" id="KW-1185">Reference proteome</keyword>
<feature type="region of interest" description="Disordered" evidence="2">
    <location>
        <begin position="1099"/>
        <end position="1143"/>
    </location>
</feature>
<dbReference type="GO" id="GO:0005524">
    <property type="term" value="F:ATP binding"/>
    <property type="evidence" value="ECO:0007669"/>
    <property type="project" value="InterPro"/>
</dbReference>
<feature type="domain" description="Helicase C-terminal" evidence="4">
    <location>
        <begin position="934"/>
        <end position="1099"/>
    </location>
</feature>
<proteinExistence type="predicted"/>
<feature type="compositionally biased region" description="Low complexity" evidence="2">
    <location>
        <begin position="218"/>
        <end position="228"/>
    </location>
</feature>
<dbReference type="Gene3D" id="3.40.50.300">
    <property type="entry name" value="P-loop containing nucleotide triphosphate hydrolases"/>
    <property type="match status" value="1"/>
</dbReference>
<dbReference type="InterPro" id="IPR027417">
    <property type="entry name" value="P-loop_NTPase"/>
</dbReference>
<dbReference type="SMART" id="SM00487">
    <property type="entry name" value="DEXDc"/>
    <property type="match status" value="1"/>
</dbReference>
<dbReference type="PANTHER" id="PTHR10799">
    <property type="entry name" value="SNF2/RAD54 HELICASE FAMILY"/>
    <property type="match status" value="1"/>
</dbReference>
<dbReference type="InterPro" id="IPR049730">
    <property type="entry name" value="SNF2/RAD54-like_C"/>
</dbReference>
<comment type="caution">
    <text evidence="5">The sequence shown here is derived from an EMBL/GenBank/DDBJ whole genome shotgun (WGS) entry which is preliminary data.</text>
</comment>
<dbReference type="PROSITE" id="PS51194">
    <property type="entry name" value="HELICASE_CTER"/>
    <property type="match status" value="1"/>
</dbReference>
<reference evidence="5" key="1">
    <citation type="submission" date="2020-06" db="EMBL/GenBank/DDBJ databases">
        <authorList>
            <consortium name="Plant Systems Biology data submission"/>
        </authorList>
    </citation>
    <scope>NUCLEOTIDE SEQUENCE</scope>
    <source>
        <strain evidence="5">D6</strain>
    </source>
</reference>
<name>A0A9N8DVM9_9STRA</name>
<protein>
    <submittedName>
        <fullName evidence="5">Regulator of chromatin subfamily A containing DEAD/H box 1</fullName>
    </submittedName>
</protein>
<feature type="region of interest" description="Disordered" evidence="2">
    <location>
        <begin position="281"/>
        <end position="358"/>
    </location>
</feature>
<accession>A0A9N8DVM9</accession>
<dbReference type="CDD" id="cd18793">
    <property type="entry name" value="SF2_C_SNF"/>
    <property type="match status" value="1"/>
</dbReference>
<feature type="domain" description="Helicase ATP-binding" evidence="3">
    <location>
        <begin position="486"/>
        <end position="731"/>
    </location>
</feature>
<feature type="region of interest" description="Disordered" evidence="2">
    <location>
        <begin position="1"/>
        <end position="266"/>
    </location>
</feature>
<evidence type="ECO:0000256" key="1">
    <source>
        <dbReference type="ARBA" id="ARBA00022801"/>
    </source>
</evidence>
<feature type="compositionally biased region" description="Polar residues" evidence="2">
    <location>
        <begin position="1112"/>
        <end position="1121"/>
    </location>
</feature>
<evidence type="ECO:0000313" key="5">
    <source>
        <dbReference type="EMBL" id="CAB9509349.1"/>
    </source>
</evidence>
<feature type="compositionally biased region" description="Basic residues" evidence="2">
    <location>
        <begin position="569"/>
        <end position="581"/>
    </location>
</feature>
<feature type="compositionally biased region" description="Basic residues" evidence="2">
    <location>
        <begin position="287"/>
        <end position="310"/>
    </location>
</feature>
<dbReference type="InterPro" id="IPR038718">
    <property type="entry name" value="SNF2-like_sf"/>
</dbReference>
<evidence type="ECO:0000259" key="3">
    <source>
        <dbReference type="PROSITE" id="PS51192"/>
    </source>
</evidence>
<feature type="compositionally biased region" description="Basic and acidic residues" evidence="2">
    <location>
        <begin position="117"/>
        <end position="126"/>
    </location>
</feature>
<dbReference type="Proteomes" id="UP001153069">
    <property type="component" value="Unassembled WGS sequence"/>
</dbReference>
<organism evidence="5 6">
    <name type="scientific">Seminavis robusta</name>
    <dbReference type="NCBI Taxonomy" id="568900"/>
    <lineage>
        <taxon>Eukaryota</taxon>
        <taxon>Sar</taxon>
        <taxon>Stramenopiles</taxon>
        <taxon>Ochrophyta</taxon>
        <taxon>Bacillariophyta</taxon>
        <taxon>Bacillariophyceae</taxon>
        <taxon>Bacillariophycidae</taxon>
        <taxon>Naviculales</taxon>
        <taxon>Naviculaceae</taxon>
        <taxon>Seminavis</taxon>
    </lineage>
</organism>
<dbReference type="SMART" id="SM00490">
    <property type="entry name" value="HELICc"/>
    <property type="match status" value="1"/>
</dbReference>
<dbReference type="GO" id="GO:0016787">
    <property type="term" value="F:hydrolase activity"/>
    <property type="evidence" value="ECO:0007669"/>
    <property type="project" value="UniProtKB-KW"/>
</dbReference>
<dbReference type="SUPFAM" id="SSF52540">
    <property type="entry name" value="P-loop containing nucleoside triphosphate hydrolases"/>
    <property type="match status" value="2"/>
</dbReference>
<feature type="compositionally biased region" description="Acidic residues" evidence="2">
    <location>
        <begin position="144"/>
        <end position="154"/>
    </location>
</feature>
<feature type="compositionally biased region" description="Acidic residues" evidence="2">
    <location>
        <begin position="315"/>
        <end position="326"/>
    </location>
</feature>
<evidence type="ECO:0000259" key="4">
    <source>
        <dbReference type="PROSITE" id="PS51194"/>
    </source>
</evidence>
<dbReference type="InterPro" id="IPR014001">
    <property type="entry name" value="Helicase_ATP-bd"/>
</dbReference>
<dbReference type="OrthoDB" id="448448at2759"/>
<dbReference type="InterPro" id="IPR000330">
    <property type="entry name" value="SNF2_N"/>
</dbReference>
<evidence type="ECO:0000256" key="2">
    <source>
        <dbReference type="SAM" id="MobiDB-lite"/>
    </source>
</evidence>
<dbReference type="PROSITE" id="PS51192">
    <property type="entry name" value="HELICASE_ATP_BIND_1"/>
    <property type="match status" value="1"/>
</dbReference>
<dbReference type="AlphaFoldDB" id="A0A9N8DVM9"/>
<dbReference type="Pfam" id="PF00176">
    <property type="entry name" value="SNF2-rel_dom"/>
    <property type="match status" value="1"/>
</dbReference>
<dbReference type="Pfam" id="PF00271">
    <property type="entry name" value="Helicase_C"/>
    <property type="match status" value="1"/>
</dbReference>
<feature type="compositionally biased region" description="Acidic residues" evidence="2">
    <location>
        <begin position="545"/>
        <end position="565"/>
    </location>
</feature>